<evidence type="ECO:0008006" key="5">
    <source>
        <dbReference type="Google" id="ProtNLM"/>
    </source>
</evidence>
<dbReference type="AlphaFoldDB" id="A0A1F4W0Q3"/>
<reference evidence="3 4" key="1">
    <citation type="journal article" date="2016" name="Nat. Commun.">
        <title>Thousands of microbial genomes shed light on interconnected biogeochemical processes in an aquifer system.</title>
        <authorList>
            <person name="Anantharaman K."/>
            <person name="Brown C.T."/>
            <person name="Hug L.A."/>
            <person name="Sharon I."/>
            <person name="Castelle C.J."/>
            <person name="Probst A.J."/>
            <person name="Thomas B.C."/>
            <person name="Singh A."/>
            <person name="Wilkins M.J."/>
            <person name="Karaoz U."/>
            <person name="Brodie E.L."/>
            <person name="Williams K.H."/>
            <person name="Hubbard S.S."/>
            <person name="Banfield J.F."/>
        </authorList>
    </citation>
    <scope>NUCLEOTIDE SEQUENCE [LARGE SCALE GENOMIC DNA]</scope>
</reference>
<evidence type="ECO:0000313" key="3">
    <source>
        <dbReference type="EMBL" id="OGC62858.1"/>
    </source>
</evidence>
<comment type="caution">
    <text evidence="3">The sequence shown here is derived from an EMBL/GenBank/DDBJ whole genome shotgun (WGS) entry which is preliminary data.</text>
</comment>
<dbReference type="CDD" id="cd03801">
    <property type="entry name" value="GT4_PimA-like"/>
    <property type="match status" value="1"/>
</dbReference>
<dbReference type="PANTHER" id="PTHR12526">
    <property type="entry name" value="GLYCOSYLTRANSFERASE"/>
    <property type="match status" value="1"/>
</dbReference>
<dbReference type="SUPFAM" id="SSF53756">
    <property type="entry name" value="UDP-Glycosyltransferase/glycogen phosphorylase"/>
    <property type="match status" value="1"/>
</dbReference>
<evidence type="ECO:0000313" key="4">
    <source>
        <dbReference type="Proteomes" id="UP000176614"/>
    </source>
</evidence>
<protein>
    <recommendedName>
        <fullName evidence="5">Glycosyl transferase family 1</fullName>
    </recommendedName>
</protein>
<evidence type="ECO:0000259" key="2">
    <source>
        <dbReference type="Pfam" id="PF13439"/>
    </source>
</evidence>
<accession>A0A1F4W0Q3</accession>
<gene>
    <name evidence="3" type="ORF">A2264_04300</name>
</gene>
<organism evidence="3 4">
    <name type="scientific">candidate division WWE3 bacterium RIFOXYA2_FULL_46_9</name>
    <dbReference type="NCBI Taxonomy" id="1802636"/>
    <lineage>
        <taxon>Bacteria</taxon>
        <taxon>Katanobacteria</taxon>
    </lineage>
</organism>
<feature type="domain" description="Glycosyl transferase family 1" evidence="1">
    <location>
        <begin position="210"/>
        <end position="368"/>
    </location>
</feature>
<dbReference type="Proteomes" id="UP000176614">
    <property type="component" value="Unassembled WGS sequence"/>
</dbReference>
<feature type="domain" description="Glycosyltransferase subfamily 4-like N-terminal" evidence="2">
    <location>
        <begin position="17"/>
        <end position="202"/>
    </location>
</feature>
<dbReference type="Pfam" id="PF00534">
    <property type="entry name" value="Glycos_transf_1"/>
    <property type="match status" value="1"/>
</dbReference>
<dbReference type="InterPro" id="IPR028098">
    <property type="entry name" value="Glyco_trans_4-like_N"/>
</dbReference>
<proteinExistence type="predicted"/>
<name>A0A1F4W0Q3_UNCKA</name>
<dbReference type="GO" id="GO:0016757">
    <property type="term" value="F:glycosyltransferase activity"/>
    <property type="evidence" value="ECO:0007669"/>
    <property type="project" value="InterPro"/>
</dbReference>
<dbReference type="InterPro" id="IPR001296">
    <property type="entry name" value="Glyco_trans_1"/>
</dbReference>
<sequence length="394" mass="44373">MNISVFIKKTTFHKGSGGFETQNKVLCEGLVRLGHKVTIFTPQGSVPDGILSQNGVDYVFIPSVYRMLFSTGSNNWAVKSYKVFEKYHARQPFDLIISQSSAGIGVLGHKEELQIPAISIAHGTIISEIRTRLKNFKLQNPSDLYKVIRDTVYSLTNFFTRQREYLHKANKIVAVSSFVKNSIIDEVHCPEEKIRVVYNGVSPLDFDVSDKDYSPVNILFIGRLEREKGVNYLPELAQRLGSYQYKMDIIGDGPELSSLKSKVAELGLADKIIIHGKVPFEEIPSFYSKATVFLFPTRRYEGFPMVLVEAGMSGIPIIAFDMGGTKDAVIDKITGFLCKEDEIACFSQKLESLVADVKLRESMGRNSRVRFEQTFSVESMINSYNELIMELVKK</sequence>
<dbReference type="EMBL" id="MEVT01000012">
    <property type="protein sequence ID" value="OGC62858.1"/>
    <property type="molecule type" value="Genomic_DNA"/>
</dbReference>
<dbReference type="Pfam" id="PF13439">
    <property type="entry name" value="Glyco_transf_4"/>
    <property type="match status" value="1"/>
</dbReference>
<dbReference type="Gene3D" id="3.40.50.2000">
    <property type="entry name" value="Glycogen Phosphorylase B"/>
    <property type="match status" value="2"/>
</dbReference>
<evidence type="ECO:0000259" key="1">
    <source>
        <dbReference type="Pfam" id="PF00534"/>
    </source>
</evidence>